<evidence type="ECO:0000313" key="2">
    <source>
        <dbReference type="Proteomes" id="UP000479132"/>
    </source>
</evidence>
<dbReference type="Proteomes" id="UP000479132">
    <property type="component" value="Unassembled WGS sequence"/>
</dbReference>
<comment type="caution">
    <text evidence="1">The sequence shown here is derived from an EMBL/GenBank/DDBJ whole genome shotgun (WGS) entry which is preliminary data.</text>
</comment>
<dbReference type="RefSeq" id="WP_165268802.1">
    <property type="nucleotide sequence ID" value="NZ_JAALLS010000012.1"/>
</dbReference>
<keyword evidence="2" id="KW-1185">Reference proteome</keyword>
<accession>A0A6M1TJH6</accession>
<name>A0A6M1TJH6_9BACT</name>
<evidence type="ECO:0008006" key="3">
    <source>
        <dbReference type="Google" id="ProtNLM"/>
    </source>
</evidence>
<proteinExistence type="predicted"/>
<sequence>MKITKKVIKKLINAAFNSHEDEIGCGKCFDKLNKFAELELKGKSAAEAMPLVEDHLKRCGECREEYEALLEALRAVQG</sequence>
<dbReference type="AlphaFoldDB" id="A0A6M1TJH6"/>
<reference evidence="1 2" key="1">
    <citation type="submission" date="2020-02" db="EMBL/GenBank/DDBJ databases">
        <title>Aliifodinibius halophilus 2W32, complete genome.</title>
        <authorList>
            <person name="Li Y."/>
            <person name="Wu S."/>
        </authorList>
    </citation>
    <scope>NUCLEOTIDE SEQUENCE [LARGE SCALE GENOMIC DNA]</scope>
    <source>
        <strain evidence="1 2">2W32</strain>
    </source>
</reference>
<evidence type="ECO:0000313" key="1">
    <source>
        <dbReference type="EMBL" id="NGP88750.1"/>
    </source>
</evidence>
<gene>
    <name evidence="1" type="ORF">G3569_10310</name>
</gene>
<dbReference type="EMBL" id="JAALLS010000012">
    <property type="protein sequence ID" value="NGP88750.1"/>
    <property type="molecule type" value="Genomic_DNA"/>
</dbReference>
<protein>
    <recommendedName>
        <fullName evidence="3">Zinc-finger domain-containing protein</fullName>
    </recommendedName>
</protein>
<organism evidence="1 2">
    <name type="scientific">Fodinibius halophilus</name>
    <dbReference type="NCBI Taxonomy" id="1736908"/>
    <lineage>
        <taxon>Bacteria</taxon>
        <taxon>Pseudomonadati</taxon>
        <taxon>Balneolota</taxon>
        <taxon>Balneolia</taxon>
        <taxon>Balneolales</taxon>
        <taxon>Balneolaceae</taxon>
        <taxon>Fodinibius</taxon>
    </lineage>
</organism>